<sequence length="699" mass="75575">MSNKGVGRSPAGGHIPPTPATASSSGSREPSASATGHGTRRSRGSPGLSGIPQRAGSRTAANAGARPQPRTAVLPRSSQIDATAAASRSVTQQQIDQLQALSKRLGVSFDLAEASVDDEQKCRLYRGAFDDARKAQALCVDPMLASERTTLEGIGVRAASGLHAVVARLMQETSFEGGPILPRTGGTAGDQAARLALRHRMDLQLKQYADSIAEFADHEQFAKATLHDLDCGLAHNPEHDEVTRDNCGRIEIALRYMRGAFAAFAAAAHGARLRTYEWPDEVVQSLDAMDPIFSNIHLLSAAVTSMSKDPSTAEARTKLLQDMRFGLGRLERAADQFAQQAAEHWSPDGEGPQRWQGALNYMDALAAFASPFLAAISDEAGTVASSSSAEPAVPDKSEPTRAKAASSGMEKSLKRSQRRARAKGLSATPDVTTSFEAAVRAEVLKLADAQFNKEKRLTLDAVDEVHADPLALARKFGKDTSVIDAMTGNGEDPGSIAHIIRNSAQSWFGSVDALHNMRRKIESLPQDGETGERLARLNERIAVLQPIEARMNADESDSLKRNAYPKAKHIDRLIDMHEIAAVRAPVMLPSEGDDGTQGRLFELRVEPRPLSDGSMAEPLFVHVHTRQPVSERASLSLPFEAYGAIHVKTDRQRTMGPRWEEIQRKLGNLDASVHRGKLNESLWARLKSMAGRHLQRPGS</sequence>
<keyword evidence="3" id="KW-1185">Reference proteome</keyword>
<organism evidence="2 3">
    <name type="scientific">Paraburkholderia terricola</name>
    <dbReference type="NCBI Taxonomy" id="169427"/>
    <lineage>
        <taxon>Bacteria</taxon>
        <taxon>Pseudomonadati</taxon>
        <taxon>Pseudomonadota</taxon>
        <taxon>Betaproteobacteria</taxon>
        <taxon>Burkholderiales</taxon>
        <taxon>Burkholderiaceae</taxon>
        <taxon>Paraburkholderia</taxon>
    </lineage>
</organism>
<comment type="caution">
    <text evidence="2">The sequence shown here is derived from an EMBL/GenBank/DDBJ whole genome shotgun (WGS) entry which is preliminary data.</text>
</comment>
<protein>
    <recommendedName>
        <fullName evidence="4">Type III effector protein</fullName>
    </recommendedName>
</protein>
<reference evidence="2 3" key="1">
    <citation type="submission" date="2023-07" db="EMBL/GenBank/DDBJ databases">
        <title>Sorghum-associated microbial communities from plants grown in Nebraska, USA.</title>
        <authorList>
            <person name="Schachtman D."/>
        </authorList>
    </citation>
    <scope>NUCLEOTIDE SEQUENCE [LARGE SCALE GENOMIC DNA]</scope>
    <source>
        <strain evidence="2 3">DS1316</strain>
    </source>
</reference>
<accession>A0ABU1M278</accession>
<dbReference type="RefSeq" id="WP_310127556.1">
    <property type="nucleotide sequence ID" value="NZ_JAVDRP010000033.1"/>
</dbReference>
<proteinExistence type="predicted"/>
<dbReference type="Proteomes" id="UP001264340">
    <property type="component" value="Unassembled WGS sequence"/>
</dbReference>
<evidence type="ECO:0008006" key="4">
    <source>
        <dbReference type="Google" id="ProtNLM"/>
    </source>
</evidence>
<gene>
    <name evidence="2" type="ORF">J2804_006547</name>
</gene>
<dbReference type="EMBL" id="JAVDRP010000033">
    <property type="protein sequence ID" value="MDR6413110.1"/>
    <property type="molecule type" value="Genomic_DNA"/>
</dbReference>
<evidence type="ECO:0000313" key="3">
    <source>
        <dbReference type="Proteomes" id="UP001264340"/>
    </source>
</evidence>
<evidence type="ECO:0000313" key="2">
    <source>
        <dbReference type="EMBL" id="MDR6413110.1"/>
    </source>
</evidence>
<feature type="region of interest" description="Disordered" evidence="1">
    <location>
        <begin position="386"/>
        <end position="427"/>
    </location>
</feature>
<name>A0ABU1M278_9BURK</name>
<evidence type="ECO:0000256" key="1">
    <source>
        <dbReference type="SAM" id="MobiDB-lite"/>
    </source>
</evidence>
<feature type="region of interest" description="Disordered" evidence="1">
    <location>
        <begin position="1"/>
        <end position="78"/>
    </location>
</feature>
<feature type="compositionally biased region" description="Low complexity" evidence="1">
    <location>
        <begin position="20"/>
        <end position="34"/>
    </location>
</feature>